<dbReference type="InterPro" id="IPR013424">
    <property type="entry name" value="Ice-binding_C"/>
</dbReference>
<name>A0A0F6U584_MICAE</name>
<dbReference type="NCBIfam" id="TIGR02595">
    <property type="entry name" value="PEP_CTERM"/>
    <property type="match status" value="1"/>
</dbReference>
<evidence type="ECO:0000313" key="4">
    <source>
        <dbReference type="Proteomes" id="UP000034103"/>
    </source>
</evidence>
<proteinExistence type="predicted"/>
<feature type="signal peptide" evidence="1">
    <location>
        <begin position="1"/>
        <end position="31"/>
    </location>
</feature>
<evidence type="ECO:0000313" key="3">
    <source>
        <dbReference type="EMBL" id="AKE65141.1"/>
    </source>
</evidence>
<dbReference type="RefSeq" id="WP_046662493.1">
    <property type="nucleotide sequence ID" value="NZ_CP011304.1"/>
</dbReference>
<dbReference type="PATRIC" id="fig|1641812.3.peg.2898"/>
<dbReference type="AlphaFoldDB" id="A0A0F6U584"/>
<dbReference type="Pfam" id="PF07589">
    <property type="entry name" value="PEP-CTERM"/>
    <property type="match status" value="1"/>
</dbReference>
<keyword evidence="1" id="KW-0732">Signal</keyword>
<organism evidence="3 4">
    <name type="scientific">Microcystis aeruginosa NIES-2549</name>
    <dbReference type="NCBI Taxonomy" id="1641812"/>
    <lineage>
        <taxon>Bacteria</taxon>
        <taxon>Bacillati</taxon>
        <taxon>Cyanobacteriota</taxon>
        <taxon>Cyanophyceae</taxon>
        <taxon>Oscillatoriophycideae</taxon>
        <taxon>Chroococcales</taxon>
        <taxon>Microcystaceae</taxon>
        <taxon>Microcystis</taxon>
    </lineage>
</organism>
<sequence length="205" mass="21022">MNILNIAKLATFGLGVTLVPLALTINNSAQAAVFTFNGGDNALSSITKTVDGITLTISNNQPRGSFFADGDGVAVLGGPSSPGQVTTSFNLTFSSAVQLTSYNIGFIEGLEGDESFTLSNGSSSSVETSPFSTGSRNFNNQFTVAAGQTVSFSVIFGTGDINDLIQWSELKVTPASNPTTTPEPSTILGLLAVGSLGALSRKLQG</sequence>
<protein>
    <recommendedName>
        <fullName evidence="2">Ice-binding protein C-terminal domain-containing protein</fullName>
    </recommendedName>
</protein>
<gene>
    <name evidence="3" type="ORF">MYAER_2801</name>
</gene>
<dbReference type="Proteomes" id="UP000034103">
    <property type="component" value="Chromosome"/>
</dbReference>
<reference evidence="3 4" key="1">
    <citation type="journal article" date="2015" name="Genome Announc.">
        <title>Complete Genome Sequence of Microcystis aeruginosa NIES-2549, a Bloom-Forming Cyanobacterium from Lake Kasumigaura, Japan.</title>
        <authorList>
            <person name="Yamaguchi H."/>
            <person name="Suzuki S."/>
            <person name="Tanabe Y."/>
            <person name="Osana Y."/>
            <person name="Shimura Y."/>
            <person name="Ishida K."/>
            <person name="Kawachi M."/>
        </authorList>
    </citation>
    <scope>NUCLEOTIDE SEQUENCE [LARGE SCALE GENOMIC DNA]</scope>
    <source>
        <strain evidence="3 4">NIES-2549</strain>
    </source>
</reference>
<dbReference type="EMBL" id="CP011304">
    <property type="protein sequence ID" value="AKE65141.1"/>
    <property type="molecule type" value="Genomic_DNA"/>
</dbReference>
<accession>A0A0F6U584</accession>
<dbReference type="HOGENOM" id="CLU_1432380_0_0_3"/>
<evidence type="ECO:0000256" key="1">
    <source>
        <dbReference type="SAM" id="SignalP"/>
    </source>
</evidence>
<evidence type="ECO:0000259" key="2">
    <source>
        <dbReference type="Pfam" id="PF07589"/>
    </source>
</evidence>
<feature type="chain" id="PRO_5002510766" description="Ice-binding protein C-terminal domain-containing protein" evidence="1">
    <location>
        <begin position="32"/>
        <end position="205"/>
    </location>
</feature>
<feature type="domain" description="Ice-binding protein C-terminal" evidence="2">
    <location>
        <begin position="180"/>
        <end position="202"/>
    </location>
</feature>